<keyword evidence="1" id="KW-0472">Membrane</keyword>
<reference evidence="2" key="1">
    <citation type="submission" date="2020-04" db="EMBL/GenBank/DDBJ databases">
        <authorList>
            <person name="Chiriac C."/>
            <person name="Salcher M."/>
            <person name="Ghai R."/>
            <person name="Kavagutti S V."/>
        </authorList>
    </citation>
    <scope>NUCLEOTIDE SEQUENCE</scope>
</reference>
<sequence>MLKDKTGRVLTRSEGEAVMKGRGAITISILAAMLAIVTLISNSNSSRVLTNNIMSNDTWAFYQAKSIKQSVYELSAEQVVNQLQGQTTLTAAERADLQKRLEKYQAAVARYESDPVSGEGKKELM</sequence>
<evidence type="ECO:0000313" key="2">
    <source>
        <dbReference type="EMBL" id="CAB4123255.1"/>
    </source>
</evidence>
<proteinExistence type="predicted"/>
<keyword evidence="1" id="KW-1133">Transmembrane helix</keyword>
<feature type="transmembrane region" description="Helical" evidence="1">
    <location>
        <begin position="21"/>
        <end position="40"/>
    </location>
</feature>
<protein>
    <submittedName>
        <fullName evidence="2">Uncharacterized protein</fullName>
    </submittedName>
</protein>
<feature type="non-terminal residue" evidence="2">
    <location>
        <position position="125"/>
    </location>
</feature>
<dbReference type="InterPro" id="IPR025570">
    <property type="entry name" value="DUF4337"/>
</dbReference>
<gene>
    <name evidence="2" type="ORF">UFOVP29_414</name>
</gene>
<dbReference type="Pfam" id="PF14235">
    <property type="entry name" value="DUF4337"/>
    <property type="match status" value="1"/>
</dbReference>
<evidence type="ECO:0000256" key="1">
    <source>
        <dbReference type="SAM" id="Phobius"/>
    </source>
</evidence>
<accession>A0A6J5KPL5</accession>
<organism evidence="2">
    <name type="scientific">uncultured Caudovirales phage</name>
    <dbReference type="NCBI Taxonomy" id="2100421"/>
    <lineage>
        <taxon>Viruses</taxon>
        <taxon>Duplodnaviria</taxon>
        <taxon>Heunggongvirae</taxon>
        <taxon>Uroviricota</taxon>
        <taxon>Caudoviricetes</taxon>
        <taxon>Peduoviridae</taxon>
        <taxon>Maltschvirus</taxon>
        <taxon>Maltschvirus maltsch</taxon>
    </lineage>
</organism>
<name>A0A6J5KPL5_9CAUD</name>
<dbReference type="EMBL" id="LR796167">
    <property type="protein sequence ID" value="CAB4123255.1"/>
    <property type="molecule type" value="Genomic_DNA"/>
</dbReference>
<keyword evidence="1" id="KW-0812">Transmembrane</keyword>